<accession>A0A931AJ61</accession>
<dbReference type="InterPro" id="IPR013249">
    <property type="entry name" value="RNA_pol_sigma70_r4_t2"/>
</dbReference>
<keyword evidence="3" id="KW-0805">Transcription regulation</keyword>
<feature type="region of interest" description="Disordered" evidence="6">
    <location>
        <begin position="294"/>
        <end position="338"/>
    </location>
</feature>
<evidence type="ECO:0000256" key="5">
    <source>
        <dbReference type="ARBA" id="ARBA00023163"/>
    </source>
</evidence>
<gene>
    <name evidence="9" type="ORF">ITP53_49515</name>
</gene>
<dbReference type="Pfam" id="PF08281">
    <property type="entry name" value="Sigma70_r4_2"/>
    <property type="match status" value="1"/>
</dbReference>
<dbReference type="SUPFAM" id="SSF54427">
    <property type="entry name" value="NTF2-like"/>
    <property type="match status" value="1"/>
</dbReference>
<dbReference type="InterPro" id="IPR013325">
    <property type="entry name" value="RNA_pol_sigma_r2"/>
</dbReference>
<dbReference type="PANTHER" id="PTHR30173:SF36">
    <property type="entry name" value="ECF RNA POLYMERASE SIGMA FACTOR SIGJ"/>
    <property type="match status" value="1"/>
</dbReference>
<name>A0A931AJ61_9ACTN</name>
<evidence type="ECO:0000256" key="1">
    <source>
        <dbReference type="ARBA" id="ARBA00010641"/>
    </source>
</evidence>
<evidence type="ECO:0000313" key="10">
    <source>
        <dbReference type="Proteomes" id="UP000605361"/>
    </source>
</evidence>
<organism evidence="9 10">
    <name type="scientific">Nonomuraea cypriaca</name>
    <dbReference type="NCBI Taxonomy" id="1187855"/>
    <lineage>
        <taxon>Bacteria</taxon>
        <taxon>Bacillati</taxon>
        <taxon>Actinomycetota</taxon>
        <taxon>Actinomycetes</taxon>
        <taxon>Streptosporangiales</taxon>
        <taxon>Streptosporangiaceae</taxon>
        <taxon>Nonomuraea</taxon>
    </lineage>
</organism>
<keyword evidence="5" id="KW-0804">Transcription</keyword>
<sequence length="338" mass="36265">MPTFEEHRGLLIGVAYRILGSVADAEDVVQEAWLRWSGVDEATVRDPKAYLIRVTSRLAVDRLRWAKSRRESYVGPWLPEPISTAPDVAEHAELADSVELALLVVLETLSPLERAVFVLREAFDLPFAEIAEVIGRAEPATRQLARRAREHVEEKRPRYEVGRDERRRMTERFINASANGDIDGLIELLSSGATMVSDGGGKARAALRVITGAENVSRYLLSINSPVNIARFMASIGLAEISDLSFGMGMVNNGPAVLISAGGKVVTVLSLVVSDGKIDTIYLIANPEKLGHLTPATEAGSDHPAATAGSDHPAGVEEGGEHTAGVEDGGDHPAAPGR</sequence>
<feature type="compositionally biased region" description="Basic and acidic residues" evidence="6">
    <location>
        <begin position="319"/>
        <end position="331"/>
    </location>
</feature>
<dbReference type="InterPro" id="IPR014303">
    <property type="entry name" value="RNA_pol_sigma-70_ECF"/>
</dbReference>
<reference evidence="9" key="1">
    <citation type="submission" date="2020-11" db="EMBL/GenBank/DDBJ databases">
        <title>Whole-genome analyses of Nonomuraea sp. K274.</title>
        <authorList>
            <person name="Veyisoglu A."/>
        </authorList>
    </citation>
    <scope>NUCLEOTIDE SEQUENCE</scope>
    <source>
        <strain evidence="9">K274</strain>
    </source>
</reference>
<dbReference type="Pfam" id="PF04542">
    <property type="entry name" value="Sigma70_r2"/>
    <property type="match status" value="1"/>
</dbReference>
<dbReference type="AlphaFoldDB" id="A0A931AJ61"/>
<comment type="subunit">
    <text evidence="2">Interacts transiently with the RNA polymerase catalytic core formed by RpoA, RpoB, RpoC and RpoZ (2 alpha, 1 beta, 1 beta' and 1 omega subunit) to form the RNA polymerase holoenzyme that can initiate transcription.</text>
</comment>
<dbReference type="Gene3D" id="1.10.10.10">
    <property type="entry name" value="Winged helix-like DNA-binding domain superfamily/Winged helix DNA-binding domain"/>
    <property type="match status" value="1"/>
</dbReference>
<dbReference type="InterPro" id="IPR013324">
    <property type="entry name" value="RNA_pol_sigma_r3/r4-like"/>
</dbReference>
<dbReference type="InterPro" id="IPR014284">
    <property type="entry name" value="RNA_pol_sigma-70_dom"/>
</dbReference>
<dbReference type="GO" id="GO:0003677">
    <property type="term" value="F:DNA binding"/>
    <property type="evidence" value="ECO:0007669"/>
    <property type="project" value="InterPro"/>
</dbReference>
<feature type="domain" description="RNA polymerase sigma-70 region 2" evidence="7">
    <location>
        <begin position="4"/>
        <end position="65"/>
    </location>
</feature>
<keyword evidence="4" id="KW-0731">Sigma factor</keyword>
<evidence type="ECO:0000256" key="4">
    <source>
        <dbReference type="ARBA" id="ARBA00023082"/>
    </source>
</evidence>
<dbReference type="Gene3D" id="1.10.1740.10">
    <property type="match status" value="1"/>
</dbReference>
<proteinExistence type="inferred from homology"/>
<dbReference type="InterPro" id="IPR007627">
    <property type="entry name" value="RNA_pol_sigma70_r2"/>
</dbReference>
<dbReference type="PANTHER" id="PTHR30173">
    <property type="entry name" value="SIGMA 19 FACTOR"/>
    <property type="match status" value="1"/>
</dbReference>
<dbReference type="SUPFAM" id="SSF88659">
    <property type="entry name" value="Sigma3 and sigma4 domains of RNA polymerase sigma factors"/>
    <property type="match status" value="1"/>
</dbReference>
<dbReference type="RefSeq" id="WP_195902441.1">
    <property type="nucleotide sequence ID" value="NZ_JADOGI010000298.1"/>
</dbReference>
<evidence type="ECO:0000259" key="8">
    <source>
        <dbReference type="Pfam" id="PF08281"/>
    </source>
</evidence>
<dbReference type="NCBIfam" id="NF007214">
    <property type="entry name" value="PRK09636.1"/>
    <property type="match status" value="1"/>
</dbReference>
<evidence type="ECO:0000256" key="2">
    <source>
        <dbReference type="ARBA" id="ARBA00011344"/>
    </source>
</evidence>
<comment type="similarity">
    <text evidence="1">Belongs to the sigma-70 factor family. ECF subfamily.</text>
</comment>
<dbReference type="InterPro" id="IPR052704">
    <property type="entry name" value="ECF_Sigma-70_Domain"/>
</dbReference>
<keyword evidence="10" id="KW-1185">Reference proteome</keyword>
<dbReference type="EMBL" id="JADOGI010000298">
    <property type="protein sequence ID" value="MBF8193586.1"/>
    <property type="molecule type" value="Genomic_DNA"/>
</dbReference>
<dbReference type="InterPro" id="IPR032710">
    <property type="entry name" value="NTF2-like_dom_sf"/>
</dbReference>
<dbReference type="InterPro" id="IPR036388">
    <property type="entry name" value="WH-like_DNA-bd_sf"/>
</dbReference>
<dbReference type="NCBIfam" id="TIGR02937">
    <property type="entry name" value="sigma70-ECF"/>
    <property type="match status" value="1"/>
</dbReference>
<protein>
    <submittedName>
        <fullName evidence="9">RNA polymerase sigma-70 factor</fullName>
    </submittedName>
</protein>
<evidence type="ECO:0000259" key="7">
    <source>
        <dbReference type="Pfam" id="PF04542"/>
    </source>
</evidence>
<evidence type="ECO:0000256" key="6">
    <source>
        <dbReference type="SAM" id="MobiDB-lite"/>
    </source>
</evidence>
<feature type="domain" description="RNA polymerase sigma factor 70 region 4 type 2" evidence="8">
    <location>
        <begin position="101"/>
        <end position="151"/>
    </location>
</feature>
<evidence type="ECO:0000256" key="3">
    <source>
        <dbReference type="ARBA" id="ARBA00023015"/>
    </source>
</evidence>
<dbReference type="SUPFAM" id="SSF88946">
    <property type="entry name" value="Sigma2 domain of RNA polymerase sigma factors"/>
    <property type="match status" value="1"/>
</dbReference>
<evidence type="ECO:0000313" key="9">
    <source>
        <dbReference type="EMBL" id="MBF8193586.1"/>
    </source>
</evidence>
<comment type="caution">
    <text evidence="9">The sequence shown here is derived from an EMBL/GenBank/DDBJ whole genome shotgun (WGS) entry which is preliminary data.</text>
</comment>
<dbReference type="GO" id="GO:0016987">
    <property type="term" value="F:sigma factor activity"/>
    <property type="evidence" value="ECO:0007669"/>
    <property type="project" value="UniProtKB-KW"/>
</dbReference>
<dbReference type="GO" id="GO:0006352">
    <property type="term" value="P:DNA-templated transcription initiation"/>
    <property type="evidence" value="ECO:0007669"/>
    <property type="project" value="InterPro"/>
</dbReference>
<dbReference type="NCBIfam" id="TIGR02957">
    <property type="entry name" value="SigX4"/>
    <property type="match status" value="1"/>
</dbReference>
<dbReference type="Proteomes" id="UP000605361">
    <property type="component" value="Unassembled WGS sequence"/>
</dbReference>